<accession>S8DHB5</accession>
<gene>
    <name evidence="2" type="ORF">M569_16031</name>
</gene>
<evidence type="ECO:0000313" key="3">
    <source>
        <dbReference type="Proteomes" id="UP000015453"/>
    </source>
</evidence>
<protein>
    <submittedName>
        <fullName evidence="2">Uncharacterized protein</fullName>
    </submittedName>
</protein>
<evidence type="ECO:0000256" key="1">
    <source>
        <dbReference type="SAM" id="MobiDB-lite"/>
    </source>
</evidence>
<dbReference type="PANTHER" id="PTHR31798:SF3">
    <property type="entry name" value="OS01G0103800 PROTEIN"/>
    <property type="match status" value="1"/>
</dbReference>
<dbReference type="AlphaFoldDB" id="S8DHB5"/>
<evidence type="ECO:0000313" key="2">
    <source>
        <dbReference type="EMBL" id="EPS58782.1"/>
    </source>
</evidence>
<feature type="compositionally biased region" description="Polar residues" evidence="1">
    <location>
        <begin position="84"/>
        <end position="104"/>
    </location>
</feature>
<feature type="compositionally biased region" description="Polar residues" evidence="1">
    <location>
        <begin position="124"/>
        <end position="136"/>
    </location>
</feature>
<sequence>MVSENNRTLQLHRAALPQVKKWRACFRGLSCFGSEQKCKTRIVPASRTPEVHASSTHQNGDRVPNQANGNVPSLYAPPSSPASFTNSGLQSTAQSPGCSLSGNSPNMFVQGPYANETQLVSPPVFSTFTTEPSTAPLTPPPELTNPSSPDVPYARFLSSSAAHPEKMICRSSSDLQATYYPLYTGSPASSTLASPVSTAGDSSLFTDKERDFFCPETFAQFYLDQSSVAHPGGRLSISRDSDAHPNCAAGFQNRQGKADEVDAYRESFGFSADELTADRYVE</sequence>
<keyword evidence="3" id="KW-1185">Reference proteome</keyword>
<dbReference type="EMBL" id="AUSU01008906">
    <property type="protein sequence ID" value="EPS58782.1"/>
    <property type="molecule type" value="Genomic_DNA"/>
</dbReference>
<dbReference type="OrthoDB" id="1927968at2759"/>
<comment type="caution">
    <text evidence="2">The sequence shown here is derived from an EMBL/GenBank/DDBJ whole genome shotgun (WGS) entry which is preliminary data.</text>
</comment>
<feature type="non-terminal residue" evidence="2">
    <location>
        <position position="282"/>
    </location>
</feature>
<dbReference type="PANTHER" id="PTHR31798">
    <property type="entry name" value="HYDROXYPROLINE-RICH GLYCOPROTEIN-LIKE"/>
    <property type="match status" value="1"/>
</dbReference>
<dbReference type="Proteomes" id="UP000015453">
    <property type="component" value="Unassembled WGS sequence"/>
</dbReference>
<feature type="region of interest" description="Disordered" evidence="1">
    <location>
        <begin position="47"/>
        <end position="104"/>
    </location>
</feature>
<reference evidence="2 3" key="1">
    <citation type="journal article" date="2013" name="BMC Genomics">
        <title>The miniature genome of a carnivorous plant Genlisea aurea contains a low number of genes and short non-coding sequences.</title>
        <authorList>
            <person name="Leushkin E.V."/>
            <person name="Sutormin R.A."/>
            <person name="Nabieva E.R."/>
            <person name="Penin A.A."/>
            <person name="Kondrashov A.S."/>
            <person name="Logacheva M.D."/>
        </authorList>
    </citation>
    <scope>NUCLEOTIDE SEQUENCE [LARGE SCALE GENOMIC DNA]</scope>
</reference>
<name>S8DHB5_9LAMI</name>
<feature type="region of interest" description="Disordered" evidence="1">
    <location>
        <begin position="124"/>
        <end position="151"/>
    </location>
</feature>
<feature type="compositionally biased region" description="Low complexity" evidence="1">
    <location>
        <begin position="72"/>
        <end position="83"/>
    </location>
</feature>
<organism evidence="2 3">
    <name type="scientific">Genlisea aurea</name>
    <dbReference type="NCBI Taxonomy" id="192259"/>
    <lineage>
        <taxon>Eukaryota</taxon>
        <taxon>Viridiplantae</taxon>
        <taxon>Streptophyta</taxon>
        <taxon>Embryophyta</taxon>
        <taxon>Tracheophyta</taxon>
        <taxon>Spermatophyta</taxon>
        <taxon>Magnoliopsida</taxon>
        <taxon>eudicotyledons</taxon>
        <taxon>Gunneridae</taxon>
        <taxon>Pentapetalae</taxon>
        <taxon>asterids</taxon>
        <taxon>lamiids</taxon>
        <taxon>Lamiales</taxon>
        <taxon>Lentibulariaceae</taxon>
        <taxon>Genlisea</taxon>
    </lineage>
</organism>
<proteinExistence type="predicted"/>
<dbReference type="InterPro" id="IPR040420">
    <property type="entry name" value="At1g76660-like"/>
</dbReference>